<feature type="coiled-coil region" evidence="4">
    <location>
        <begin position="289"/>
        <end position="372"/>
    </location>
</feature>
<dbReference type="GO" id="GO:0005794">
    <property type="term" value="C:Golgi apparatus"/>
    <property type="evidence" value="ECO:0007669"/>
    <property type="project" value="UniProtKB-SubCell"/>
</dbReference>
<evidence type="ECO:0000313" key="8">
    <source>
        <dbReference type="Proteomes" id="UP000728185"/>
    </source>
</evidence>
<keyword evidence="2" id="KW-0333">Golgi apparatus</keyword>
<feature type="domain" description="TATA element modulatory factor 1 TATA binding" evidence="6">
    <location>
        <begin position="721"/>
        <end position="832"/>
    </location>
</feature>
<dbReference type="GO" id="GO:0005783">
    <property type="term" value="C:endoplasmic reticulum"/>
    <property type="evidence" value="ECO:0007669"/>
    <property type="project" value="TreeGrafter"/>
</dbReference>
<dbReference type="Pfam" id="PF12329">
    <property type="entry name" value="TMF_DNA_bd"/>
    <property type="match status" value="1"/>
</dbReference>
<feature type="coiled-coil region" evidence="4">
    <location>
        <begin position="563"/>
        <end position="590"/>
    </location>
</feature>
<feature type="compositionally biased region" description="Basic and acidic residues" evidence="5">
    <location>
        <begin position="611"/>
        <end position="620"/>
    </location>
</feature>
<dbReference type="AlphaFoldDB" id="A0A8E0S2F5"/>
<feature type="coiled-coil region" evidence="4">
    <location>
        <begin position="401"/>
        <end position="466"/>
    </location>
</feature>
<protein>
    <submittedName>
        <fullName evidence="7">TATA element modulatory factor</fullName>
    </submittedName>
</protein>
<dbReference type="EMBL" id="LUCM01002284">
    <property type="protein sequence ID" value="KAA0197595.1"/>
    <property type="molecule type" value="Genomic_DNA"/>
</dbReference>
<keyword evidence="8" id="KW-1185">Reference proteome</keyword>
<evidence type="ECO:0000256" key="2">
    <source>
        <dbReference type="ARBA" id="ARBA00023034"/>
    </source>
</evidence>
<dbReference type="InterPro" id="IPR022092">
    <property type="entry name" value="TMF_DNA-bd"/>
</dbReference>
<evidence type="ECO:0000256" key="4">
    <source>
        <dbReference type="SAM" id="Coils"/>
    </source>
</evidence>
<dbReference type="PANTHER" id="PTHR46515:SF1">
    <property type="entry name" value="TATA ELEMENT MODULATORY FACTOR"/>
    <property type="match status" value="1"/>
</dbReference>
<feature type="compositionally biased region" description="Polar residues" evidence="5">
    <location>
        <begin position="13"/>
        <end position="28"/>
    </location>
</feature>
<gene>
    <name evidence="7" type="ORF">FBUS_04136</name>
</gene>
<evidence type="ECO:0000256" key="1">
    <source>
        <dbReference type="ARBA" id="ARBA00004555"/>
    </source>
</evidence>
<evidence type="ECO:0000313" key="7">
    <source>
        <dbReference type="EMBL" id="KAA0197595.1"/>
    </source>
</evidence>
<dbReference type="Pfam" id="PF12325">
    <property type="entry name" value="TMF_TATA_bd"/>
    <property type="match status" value="1"/>
</dbReference>
<feature type="region of interest" description="Disordered" evidence="5">
    <location>
        <begin position="261"/>
        <end position="287"/>
    </location>
</feature>
<accession>A0A8E0S2F5</accession>
<name>A0A8E0S2F5_9TREM</name>
<comment type="subcellular location">
    <subcellularLocation>
        <location evidence="1">Golgi apparatus</location>
    </subcellularLocation>
</comment>
<organism evidence="7 8">
    <name type="scientific">Fasciolopsis buskii</name>
    <dbReference type="NCBI Taxonomy" id="27845"/>
    <lineage>
        <taxon>Eukaryota</taxon>
        <taxon>Metazoa</taxon>
        <taxon>Spiralia</taxon>
        <taxon>Lophotrochozoa</taxon>
        <taxon>Platyhelminthes</taxon>
        <taxon>Trematoda</taxon>
        <taxon>Digenea</taxon>
        <taxon>Plagiorchiida</taxon>
        <taxon>Echinostomata</taxon>
        <taxon>Echinostomatoidea</taxon>
        <taxon>Fasciolidae</taxon>
        <taxon>Fasciolopsis</taxon>
    </lineage>
</organism>
<dbReference type="InterPro" id="IPR052602">
    <property type="entry name" value="Growth_transcription_reg"/>
</dbReference>
<feature type="coiled-coil region" evidence="4">
    <location>
        <begin position="732"/>
        <end position="766"/>
    </location>
</feature>
<evidence type="ECO:0000256" key="3">
    <source>
        <dbReference type="ARBA" id="ARBA00023054"/>
    </source>
</evidence>
<dbReference type="OrthoDB" id="74178at2759"/>
<feature type="region of interest" description="Disordered" evidence="5">
    <location>
        <begin position="611"/>
        <end position="630"/>
    </location>
</feature>
<comment type="caution">
    <text evidence="7">The sequence shown here is derived from an EMBL/GenBank/DDBJ whole genome shotgun (WGS) entry which is preliminary data.</text>
</comment>
<dbReference type="Proteomes" id="UP000728185">
    <property type="component" value="Unassembled WGS sequence"/>
</dbReference>
<dbReference type="PANTHER" id="PTHR46515">
    <property type="entry name" value="TATA ELEMENT MODULATORY FACTOR TMF1"/>
    <property type="match status" value="1"/>
</dbReference>
<dbReference type="InterPro" id="IPR022091">
    <property type="entry name" value="TMF_TATA-bd"/>
</dbReference>
<keyword evidence="3 4" id="KW-0175">Coiled coil</keyword>
<evidence type="ECO:0000259" key="6">
    <source>
        <dbReference type="Pfam" id="PF12325"/>
    </source>
</evidence>
<sequence>EFHPSFTGDERITNPNQPDQPVSSVHSANDTDSRGRMLAALNLFSPHSLKDTPRLHRASGSVGDNLSCSSVCPFDTVHTLIFEPDTTATGSDFEVLSGCTSANEESGHLVTPNVTSLERTVFQSPVGGISRPITPGIVDGTQTLPGFSRHRRAVSASNTLHLGSSKPQEEDLSFAFQRLLKNYADKKALLRIREAKILQLSRENCGLREVNATLGEQLKGRGTVQDLSEMTAEFTERLAQTECRLRLVSRERDQLKLNLSAAQAKLKPSKKQADEDSTSSLPSSSSKRIAELERALKEKTVQVSELMREGEQLAQIQLKCNTTIKQLRAKEKEARKSEQILSEKNEQLNSQLEHLRNDFHAKEDMIRELSGQLEHLSKITQTQESEIQTLKVQNTHTQSSLKEKDNQIEDLNRALLDAHNNLTEAETRAEHAARSSAQEQTLRESCAALRVQLDAARLEYNSLKRISDERYSQWHEEREYYQRLIAEGNSRLESMEEHVQAVAQPALQQLESLQTHMKEQLEDWHRREVGLNQQLKECQKSALASSESERAVRQQLRVLEYKLTELSENGSRLQSEKESLKEQLDAMHAKFQLAYQAEKELSSQLVALKAEQKSDSERSSNLRAQLRQEQTAREVIAQENEQLKDRIRQLRARTAQQSGNSEDSSGYPIAQPSTEVVNRLSIRLDAEPADEVVPPSPSGSVRRSIAVDTDPSHYAIREMGSHAHLEYMQALVLLKDGELAQLRREVEQLTQAKNTLLGELATASAKSEQLARLSGQSCQDMTSDSQLDEFQELQRRFNTLLVLYGQVTEENTELRMDLADMKEMYKAQIDMLLRDQ</sequence>
<feature type="non-terminal residue" evidence="7">
    <location>
        <position position="1"/>
    </location>
</feature>
<proteinExistence type="predicted"/>
<feature type="compositionally biased region" description="Basic and acidic residues" evidence="5">
    <location>
        <begin position="1"/>
        <end position="12"/>
    </location>
</feature>
<feature type="region of interest" description="Disordered" evidence="5">
    <location>
        <begin position="1"/>
        <end position="31"/>
    </location>
</feature>
<reference evidence="7" key="1">
    <citation type="submission" date="2019-05" db="EMBL/GenBank/DDBJ databases">
        <title>Annotation for the trematode Fasciolopsis buski.</title>
        <authorList>
            <person name="Choi Y.-J."/>
        </authorList>
    </citation>
    <scope>NUCLEOTIDE SEQUENCE</scope>
    <source>
        <strain evidence="7">HT</strain>
        <tissue evidence="7">Whole worm</tissue>
    </source>
</reference>
<evidence type="ECO:0000256" key="5">
    <source>
        <dbReference type="SAM" id="MobiDB-lite"/>
    </source>
</evidence>